<feature type="transmembrane region" description="Helical" evidence="2">
    <location>
        <begin position="372"/>
        <end position="398"/>
    </location>
</feature>
<evidence type="ECO:0000313" key="5">
    <source>
        <dbReference type="Proteomes" id="UP000594262"/>
    </source>
</evidence>
<feature type="signal peptide" evidence="3">
    <location>
        <begin position="1"/>
        <end position="20"/>
    </location>
</feature>
<keyword evidence="5" id="KW-1185">Reference proteome</keyword>
<keyword evidence="2" id="KW-0812">Transmembrane</keyword>
<evidence type="ECO:0000313" key="4">
    <source>
        <dbReference type="EnsemblMetazoa" id="CLYHEMP011029.1"/>
    </source>
</evidence>
<dbReference type="EnsemblMetazoa" id="CLYHEMT011029.1">
    <property type="protein sequence ID" value="CLYHEMP011029.1"/>
    <property type="gene ID" value="CLYHEMG011029"/>
</dbReference>
<feature type="region of interest" description="Disordered" evidence="1">
    <location>
        <begin position="421"/>
        <end position="484"/>
    </location>
</feature>
<reference evidence="4" key="1">
    <citation type="submission" date="2021-01" db="UniProtKB">
        <authorList>
            <consortium name="EnsemblMetazoa"/>
        </authorList>
    </citation>
    <scope>IDENTIFICATION</scope>
</reference>
<sequence>MMEKLFKLIILVTIWRVHHGQILQVPSNITGMFKQSVTFDIIVDFGNNNTEAGGKIKSLIVEHRISTDIIFRIADGSDTGFTPKDASRFKGRITTAFNSTAGKFSLTLGNLNYDDDIKIHILLVYTELPSNHKVTEADIDLIVKGGPTLCGNEVPSAPKFDLAKPINIPLTLCGNPQPRLTYTFGSNPDIIEVTNITASDTNQHQYTYTMQLTDLKPSDCNSILSFLATGVGVDYKGESIIDLDFTPELTSVTPIRQNNQLITTWTPINTGGCPKVTYEIEYFLNDGNKTNITVTIPAGSSGYTHTVTDINDVIDIDSITLQATYRTFKSTVVRKNVTHIVTTAAPSTTTPTSTKTPKGGSVQGDQSNDEDVVLIAAVVGSVGFIIILIVVVLVFCVCSRKKDKAHNLQMNSIYEYDQKAAPIKSPKKPKNNPMYDIEPPTHHSFSNGGVTIEREDPASGSPTNGDVVDTNSHTQTHTPSKASSVRVADAQLKFYDPNEFGMTENSDENENTDRLSPPVSPAPQPGDNYSYDNTGETTGRAPELV</sequence>
<dbReference type="AlphaFoldDB" id="A0A7M5WM96"/>
<name>A0A7M5WM96_9CNID</name>
<keyword evidence="2" id="KW-0472">Membrane</keyword>
<organism evidence="4 5">
    <name type="scientific">Clytia hemisphaerica</name>
    <dbReference type="NCBI Taxonomy" id="252671"/>
    <lineage>
        <taxon>Eukaryota</taxon>
        <taxon>Metazoa</taxon>
        <taxon>Cnidaria</taxon>
        <taxon>Hydrozoa</taxon>
        <taxon>Hydroidolina</taxon>
        <taxon>Leptothecata</taxon>
        <taxon>Obeliida</taxon>
        <taxon>Clytiidae</taxon>
        <taxon>Clytia</taxon>
    </lineage>
</organism>
<feature type="region of interest" description="Disordered" evidence="1">
    <location>
        <begin position="496"/>
        <end position="545"/>
    </location>
</feature>
<feature type="compositionally biased region" description="Polar residues" evidence="1">
    <location>
        <begin position="460"/>
        <end position="483"/>
    </location>
</feature>
<dbReference type="Proteomes" id="UP000594262">
    <property type="component" value="Unplaced"/>
</dbReference>
<keyword evidence="3" id="KW-0732">Signal</keyword>
<protein>
    <submittedName>
        <fullName evidence="4">Uncharacterized protein</fullName>
    </submittedName>
</protein>
<feature type="chain" id="PRO_5029835601" evidence="3">
    <location>
        <begin position="21"/>
        <end position="545"/>
    </location>
</feature>
<dbReference type="OrthoDB" id="6038341at2759"/>
<proteinExistence type="predicted"/>
<evidence type="ECO:0000256" key="2">
    <source>
        <dbReference type="SAM" id="Phobius"/>
    </source>
</evidence>
<feature type="region of interest" description="Disordered" evidence="1">
    <location>
        <begin position="344"/>
        <end position="366"/>
    </location>
</feature>
<evidence type="ECO:0000256" key="1">
    <source>
        <dbReference type="SAM" id="MobiDB-lite"/>
    </source>
</evidence>
<accession>A0A7M5WM96</accession>
<dbReference type="GeneID" id="136803019"/>
<evidence type="ECO:0000256" key="3">
    <source>
        <dbReference type="SAM" id="SignalP"/>
    </source>
</evidence>
<keyword evidence="2" id="KW-1133">Transmembrane helix</keyword>
<feature type="compositionally biased region" description="Low complexity" evidence="1">
    <location>
        <begin position="344"/>
        <end position="358"/>
    </location>
</feature>
<dbReference type="RefSeq" id="XP_066915870.1">
    <property type="nucleotide sequence ID" value="XM_067059769.1"/>
</dbReference>